<keyword evidence="2" id="KW-0614">Plasmid</keyword>
<dbReference type="OrthoDB" id="3280727at2"/>
<protein>
    <submittedName>
        <fullName evidence="2">Uncharacterized protein</fullName>
    </submittedName>
</protein>
<organism evidence="2 3">
    <name type="scientific">Euzebya pacifica</name>
    <dbReference type="NCBI Taxonomy" id="1608957"/>
    <lineage>
        <taxon>Bacteria</taxon>
        <taxon>Bacillati</taxon>
        <taxon>Actinomycetota</taxon>
        <taxon>Nitriliruptoria</taxon>
        <taxon>Euzebyales</taxon>
    </lineage>
</organism>
<keyword evidence="3" id="KW-1185">Reference proteome</keyword>
<accession>A0A346Y791</accession>
<dbReference type="KEGG" id="euz:DVS28_b0598"/>
<sequence>MQREEFVIWHREVLDKLWPHNRDRPVPIDDDPEHPSTQAYVAYMRARYPAMSHIPVEHALHAAYALARSRNSKYEPPLSEFVRYAERSMGLAPASGTALSWPDAQRLMNEALRAHSGAGHQVRPHDIRELENGNVEVVPNMAWKPAWEVAAGPIVARFIRETGGILVVARRWPDTTYVAQFRMWIEALNDTDDVESDLRMARHSLAALSEKPPPMLSDSIAALIDQLPFRLDPPGDRRALGTGREGDQFHAEAN</sequence>
<proteinExistence type="predicted"/>
<gene>
    <name evidence="2" type="ORF">DVS28_b0598</name>
</gene>
<evidence type="ECO:0000256" key="1">
    <source>
        <dbReference type="SAM" id="MobiDB-lite"/>
    </source>
</evidence>
<dbReference type="Proteomes" id="UP000264006">
    <property type="component" value="Plasmid pEDY32-46I"/>
</dbReference>
<geneLocation type="plasmid" evidence="3">
    <name>pedy32-46i</name>
</geneLocation>
<dbReference type="AlphaFoldDB" id="A0A346Y791"/>
<reference evidence="2 3" key="1">
    <citation type="submission" date="2018-09" db="EMBL/GenBank/DDBJ databases">
        <title>Complete genome sequence of Euzebya sp. DY32-46 isolated from seawater of Pacific Ocean.</title>
        <authorList>
            <person name="Xu L."/>
            <person name="Wu Y.-H."/>
            <person name="Xu X.-W."/>
        </authorList>
    </citation>
    <scope>NUCLEOTIDE SEQUENCE [LARGE SCALE GENOMIC DNA]</scope>
    <source>
        <strain evidence="2 3">DY32-46</strain>
        <plasmid evidence="3">pedy32-46i</plasmid>
    </source>
</reference>
<name>A0A346Y791_9ACTN</name>
<feature type="region of interest" description="Disordered" evidence="1">
    <location>
        <begin position="234"/>
        <end position="254"/>
    </location>
</feature>
<evidence type="ECO:0000313" key="3">
    <source>
        <dbReference type="Proteomes" id="UP000264006"/>
    </source>
</evidence>
<dbReference type="EMBL" id="CP031166">
    <property type="protein sequence ID" value="AXV10338.1"/>
    <property type="molecule type" value="Genomic_DNA"/>
</dbReference>
<dbReference type="RefSeq" id="WP_114594900.1">
    <property type="nucleotide sequence ID" value="NZ_CP031166.1"/>
</dbReference>
<evidence type="ECO:0000313" key="2">
    <source>
        <dbReference type="EMBL" id="AXV10338.1"/>
    </source>
</evidence>